<dbReference type="OMA" id="EMHPQAR"/>
<keyword evidence="6" id="KW-0560">Oxidoreductase</keyword>
<dbReference type="AlphaFoldDB" id="F2UPH6"/>
<dbReference type="PANTHER" id="PTHR45754">
    <property type="entry name" value="METHYLENETETRAHYDROFOLATE REDUCTASE"/>
    <property type="match status" value="1"/>
</dbReference>
<dbReference type="Proteomes" id="UP000007799">
    <property type="component" value="Unassembled WGS sequence"/>
</dbReference>
<evidence type="ECO:0000313" key="8">
    <source>
        <dbReference type="Proteomes" id="UP000007799"/>
    </source>
</evidence>
<evidence type="ECO:0000256" key="2">
    <source>
        <dbReference type="ARBA" id="ARBA00004777"/>
    </source>
</evidence>
<dbReference type="GO" id="GO:0071949">
    <property type="term" value="F:FAD binding"/>
    <property type="evidence" value="ECO:0007669"/>
    <property type="project" value="TreeGrafter"/>
</dbReference>
<dbReference type="InParanoid" id="F2UPH6"/>
<reference evidence="7" key="1">
    <citation type="submission" date="2009-08" db="EMBL/GenBank/DDBJ databases">
        <title>Annotation of Salpingoeca rosetta.</title>
        <authorList>
            <consortium name="The Broad Institute Genome Sequencing Platform"/>
            <person name="Russ C."/>
            <person name="Cuomo C."/>
            <person name="Burger G."/>
            <person name="Gray M.W."/>
            <person name="Holland P.W.H."/>
            <person name="King N."/>
            <person name="Lang F.B.F."/>
            <person name="Roger A.J."/>
            <person name="Ruiz-Trillo I."/>
            <person name="Young S.K."/>
            <person name="Zeng Q."/>
            <person name="Gargeya S."/>
            <person name="Alvarado L."/>
            <person name="Berlin A."/>
            <person name="Chapman S.B."/>
            <person name="Chen Z."/>
            <person name="Freedman E."/>
            <person name="Gellesch M."/>
            <person name="Goldberg J."/>
            <person name="Griggs A."/>
            <person name="Gujja S."/>
            <person name="Heilman E."/>
            <person name="Heiman D."/>
            <person name="Howarth C."/>
            <person name="Mehta T."/>
            <person name="Neiman D."/>
            <person name="Pearson M."/>
            <person name="Roberts A."/>
            <person name="Saif S."/>
            <person name="Shea T."/>
            <person name="Shenoy N."/>
            <person name="Sisk P."/>
            <person name="Stolte C."/>
            <person name="Sykes S."/>
            <person name="White J."/>
            <person name="Yandava C."/>
            <person name="Haas B."/>
            <person name="Nusbaum C."/>
            <person name="Birren B."/>
        </authorList>
    </citation>
    <scope>NUCLEOTIDE SEQUENCE [LARGE SCALE GENOMIC DNA]</scope>
    <source>
        <strain evidence="7">ATCC 50818</strain>
    </source>
</reference>
<evidence type="ECO:0000313" key="7">
    <source>
        <dbReference type="EMBL" id="EGD79531.1"/>
    </source>
</evidence>
<evidence type="ECO:0000256" key="3">
    <source>
        <dbReference type="ARBA" id="ARBA00006743"/>
    </source>
</evidence>
<organism evidence="8">
    <name type="scientific">Salpingoeca rosetta (strain ATCC 50818 / BSB-021)</name>
    <dbReference type="NCBI Taxonomy" id="946362"/>
    <lineage>
        <taxon>Eukaryota</taxon>
        <taxon>Choanoflagellata</taxon>
        <taxon>Craspedida</taxon>
        <taxon>Salpingoecidae</taxon>
        <taxon>Salpingoeca</taxon>
    </lineage>
</organism>
<evidence type="ECO:0000256" key="5">
    <source>
        <dbReference type="ARBA" id="ARBA00022827"/>
    </source>
</evidence>
<comment type="similarity">
    <text evidence="3">Belongs to the methylenetetrahydrofolate reductase family.</text>
</comment>
<gene>
    <name evidence="7" type="ORF">PTSG_12993</name>
</gene>
<keyword evidence="4" id="KW-0285">Flavoprotein</keyword>
<dbReference type="RefSeq" id="XP_004989012.1">
    <property type="nucleotide sequence ID" value="XM_004988955.1"/>
</dbReference>
<dbReference type="OrthoDB" id="16284at2759"/>
<keyword evidence="8" id="KW-1185">Reference proteome</keyword>
<evidence type="ECO:0000256" key="4">
    <source>
        <dbReference type="ARBA" id="ARBA00022630"/>
    </source>
</evidence>
<sequence>MPGEKIIDLITTKQNAKEKFISFEYFPPKTDDGVKSLIDRIGRYKTQDGLFMDMTWGAGGSTSDLTLDLCIRMNNEIGVESNMHLTCTNMDKEKVDIALEGAKKAGIRNIVALRGGYPEGHCGMIKKVEDGRELTETEKGRMVQMDDGIYVCSDEDFEKEMDYLQQKIDAGADLIITQMVFDADVYESFVKACRARGITVPIVPGIMCIQNQGGFGRMTKFCRSRVPASLRKQMEDAGDDKEAVRQVAIKFGADLSRKLLEMGAPGLHYYTLNLEKVTLGILSELGLKK</sequence>
<dbReference type="UniPathway" id="UPA00193"/>
<dbReference type="InterPro" id="IPR003171">
    <property type="entry name" value="Mehydrof_redctse-like"/>
</dbReference>
<dbReference type="GO" id="GO:0005829">
    <property type="term" value="C:cytosol"/>
    <property type="evidence" value="ECO:0007669"/>
    <property type="project" value="TreeGrafter"/>
</dbReference>
<dbReference type="Pfam" id="PF02219">
    <property type="entry name" value="MTHFR"/>
    <property type="match status" value="1"/>
</dbReference>
<evidence type="ECO:0000256" key="1">
    <source>
        <dbReference type="ARBA" id="ARBA00001974"/>
    </source>
</evidence>
<evidence type="ECO:0000256" key="6">
    <source>
        <dbReference type="ARBA" id="ARBA00023002"/>
    </source>
</evidence>
<dbReference type="STRING" id="946362.F2UPH6"/>
<accession>F2UPH6</accession>
<comment type="pathway">
    <text evidence="2">One-carbon metabolism; tetrahydrofolate interconversion.</text>
</comment>
<dbReference type="InterPro" id="IPR029041">
    <property type="entry name" value="FAD-linked_oxidoreductase-like"/>
</dbReference>
<protein>
    <submittedName>
        <fullName evidence="7">Methylenetetrahydrofolate reductase</fullName>
    </submittedName>
</protein>
<dbReference type="Gene3D" id="3.20.20.220">
    <property type="match status" value="1"/>
</dbReference>
<dbReference type="GO" id="GO:0035999">
    <property type="term" value="P:tetrahydrofolate interconversion"/>
    <property type="evidence" value="ECO:0007669"/>
    <property type="project" value="UniProtKB-UniPathway"/>
</dbReference>
<dbReference type="CDD" id="cd00537">
    <property type="entry name" value="MTHFR"/>
    <property type="match status" value="1"/>
</dbReference>
<dbReference type="PANTHER" id="PTHR45754:SF3">
    <property type="entry name" value="METHYLENETETRAHYDROFOLATE REDUCTASE (NADPH)"/>
    <property type="match status" value="1"/>
</dbReference>
<dbReference type="KEGG" id="sre:PTSG_12993"/>
<keyword evidence="5" id="KW-0274">FAD</keyword>
<name>F2UPH6_SALR5</name>
<dbReference type="eggNOG" id="KOG0564">
    <property type="taxonomic scope" value="Eukaryota"/>
</dbReference>
<proteinExistence type="inferred from homology"/>
<dbReference type="GeneID" id="16069554"/>
<dbReference type="GO" id="GO:0009086">
    <property type="term" value="P:methionine biosynthetic process"/>
    <property type="evidence" value="ECO:0007669"/>
    <property type="project" value="TreeGrafter"/>
</dbReference>
<comment type="cofactor">
    <cofactor evidence="1">
        <name>FAD</name>
        <dbReference type="ChEBI" id="CHEBI:57692"/>
    </cofactor>
</comment>
<dbReference type="EMBL" id="GL832986">
    <property type="protein sequence ID" value="EGD79531.1"/>
    <property type="molecule type" value="Genomic_DNA"/>
</dbReference>
<dbReference type="SUPFAM" id="SSF51730">
    <property type="entry name" value="FAD-linked oxidoreductase"/>
    <property type="match status" value="1"/>
</dbReference>
<dbReference type="GO" id="GO:0004489">
    <property type="term" value="F:methylenetetrahydrofolate reductase [NAD(P)H] activity"/>
    <property type="evidence" value="ECO:0007669"/>
    <property type="project" value="InterPro"/>
</dbReference>